<dbReference type="InterPro" id="IPR001770">
    <property type="entry name" value="G-protein_gamma"/>
</dbReference>
<dbReference type="GO" id="GO:0005737">
    <property type="term" value="C:cytoplasm"/>
    <property type="evidence" value="ECO:0007669"/>
    <property type="project" value="UniProtKB-SubCell"/>
</dbReference>
<dbReference type="Gene3D" id="3.30.70.1230">
    <property type="entry name" value="Nucleotide cyclase"/>
    <property type="match status" value="1"/>
</dbReference>
<dbReference type="SUPFAM" id="SSF111126">
    <property type="entry name" value="Ligand-binding domain in the NO signalling and Golgi transport"/>
    <property type="match status" value="1"/>
</dbReference>
<comment type="subunit">
    <text evidence="11">G proteins are composed of 3 units; alpha, beta and gamma.</text>
</comment>
<evidence type="ECO:0000313" key="14">
    <source>
        <dbReference type="EMBL" id="EEN67604.1"/>
    </source>
</evidence>
<dbReference type="GO" id="GO:0004383">
    <property type="term" value="F:guanylate cyclase activity"/>
    <property type="evidence" value="ECO:0007669"/>
    <property type="project" value="InterPro"/>
</dbReference>
<dbReference type="InterPro" id="IPR029787">
    <property type="entry name" value="Nucleotide_cyclase"/>
</dbReference>
<keyword evidence="6" id="KW-0342">GTP-binding</keyword>
<dbReference type="InterPro" id="IPR011644">
    <property type="entry name" value="Heme_NO-bd"/>
</dbReference>
<proteinExistence type="inferred from homology"/>
<dbReference type="SUPFAM" id="SSF55073">
    <property type="entry name" value="Nucleotide cyclase"/>
    <property type="match status" value="1"/>
</dbReference>
<comment type="function">
    <text evidence="11">Guanine nucleotide-binding proteins (G proteins) are involved as a modulator or transducer in various transmembrane signaling systems. The beta and gamma chains are required for the GTPase activity, for replacement of GDP by GTP, and for G protein-effector interaction.</text>
</comment>
<accession>C3XW70</accession>
<keyword evidence="8 11" id="KW-0807">Transducer</keyword>
<evidence type="ECO:0000256" key="5">
    <source>
        <dbReference type="ARBA" id="ARBA00022741"/>
    </source>
</evidence>
<dbReference type="CDD" id="cd07302">
    <property type="entry name" value="CHD"/>
    <property type="match status" value="1"/>
</dbReference>
<dbReference type="InterPro" id="IPR011645">
    <property type="entry name" value="HNOB_dom_associated"/>
</dbReference>
<keyword evidence="11" id="KW-0449">Lipoprotein</keyword>
<dbReference type="Gene3D" id="6.10.250.780">
    <property type="match status" value="1"/>
</dbReference>
<dbReference type="AlphaFoldDB" id="C3XW70"/>
<reference evidence="14" key="1">
    <citation type="journal article" date="2008" name="Nature">
        <title>The amphioxus genome and the evolution of the chordate karyotype.</title>
        <authorList>
            <consortium name="US DOE Joint Genome Institute (JGI-PGF)"/>
            <person name="Putnam N.H."/>
            <person name="Butts T."/>
            <person name="Ferrier D.E.K."/>
            <person name="Furlong R.F."/>
            <person name="Hellsten U."/>
            <person name="Kawashima T."/>
            <person name="Robinson-Rechavi M."/>
            <person name="Shoguchi E."/>
            <person name="Terry A."/>
            <person name="Yu J.-K."/>
            <person name="Benito-Gutierrez E.L."/>
            <person name="Dubchak I."/>
            <person name="Garcia-Fernandez J."/>
            <person name="Gibson-Brown J.J."/>
            <person name="Grigoriev I.V."/>
            <person name="Horton A.C."/>
            <person name="de Jong P.J."/>
            <person name="Jurka J."/>
            <person name="Kapitonov V.V."/>
            <person name="Kohara Y."/>
            <person name="Kuroki Y."/>
            <person name="Lindquist E."/>
            <person name="Lucas S."/>
            <person name="Osoegawa K."/>
            <person name="Pennacchio L.A."/>
            <person name="Salamov A.A."/>
            <person name="Satou Y."/>
            <person name="Sauka-Spengler T."/>
            <person name="Schmutz J."/>
            <person name="Shin-I T."/>
            <person name="Toyoda A."/>
            <person name="Bronner-Fraser M."/>
            <person name="Fujiyama A."/>
            <person name="Holland L.Z."/>
            <person name="Holland P.W.H."/>
            <person name="Satoh N."/>
            <person name="Rokhsar D.S."/>
        </authorList>
    </citation>
    <scope>NUCLEOTIDE SEQUENCE [LARGE SCALE GENOMIC DNA]</scope>
    <source>
        <strain evidence="14">S238N-H82</strain>
        <tissue evidence="14">Testes</tissue>
    </source>
</reference>
<evidence type="ECO:0000256" key="7">
    <source>
        <dbReference type="ARBA" id="ARBA00023136"/>
    </source>
</evidence>
<dbReference type="GO" id="GO:0031681">
    <property type="term" value="F:G-protein beta-subunit binding"/>
    <property type="evidence" value="ECO:0007669"/>
    <property type="project" value="InterPro"/>
</dbReference>
<evidence type="ECO:0000256" key="10">
    <source>
        <dbReference type="ARBA" id="ARBA00023293"/>
    </source>
</evidence>
<dbReference type="GO" id="GO:0020037">
    <property type="term" value="F:heme binding"/>
    <property type="evidence" value="ECO:0007669"/>
    <property type="project" value="InterPro"/>
</dbReference>
<dbReference type="InterPro" id="IPR036284">
    <property type="entry name" value="GGL_sf"/>
</dbReference>
<keyword evidence="7 11" id="KW-0472">Membrane</keyword>
<dbReference type="Pfam" id="PF00631">
    <property type="entry name" value="G-gamma"/>
    <property type="match status" value="1"/>
</dbReference>
<dbReference type="GO" id="GO:0005525">
    <property type="term" value="F:GTP binding"/>
    <property type="evidence" value="ECO:0007669"/>
    <property type="project" value="UniProtKB-KW"/>
</dbReference>
<dbReference type="eggNOG" id="KOG4171">
    <property type="taxonomic scope" value="Eukaryota"/>
</dbReference>
<sequence length="743" mass="83147">MSNSIAQAHKTVDQLRFEAQIERIRVSKAAADLQAYCEQHARDDPLLDSAAEVETKIVVLQRRYAPQQQEVTTITVESAGNKSWYRTRVFYWDVPAENSGDISREVDVEEHVTSRRVILIFNFAENQTFVRVHPLCAGGSGGSWLRRVDMAAHRKIGMTSQRVVRMKRKAERFAKFVGFAPTHGGANVHQISREAVLESMGEHFVRYCIEFGFGSLLRVLGGSLKDFLCNLDSLHEHLASTYPGIRSPSFCCTEGPDDTLFLHYYSERSGLYPIVKGLVRMIAKEFFNVSVAVDVVSEERELTSCQGQVVTFSIRHLSCNGDPPGDEKRLSSGTICPTTSSDPKDLPLSVDTFNDIFPFHVMLDRDLKVVQMGRSLKRLLKSNVTSAELRFQDIFEIIRPKVESLFSDIVRHLNTIYVVRTVQGIINKGKDCTAQACEGASNSASVDVEESTLRLKGEMVFVTESDMLLFLCSPRVKDLSEFLRKGLYFSDTPLHDSSRDVLMVNYLRRRERDLLDKIEDVGNQLRKLQGRLSEDKRRTEELLHSILPSNAVQSLVSNSPVEAEAHPVVSILFSDIVNFTGICERVEPMDIVRMLNKLYTSFDVLSKLNELYKVETIGDAYMVAGGIPEKVDDHADRVVTMAVGMMDVSRTVTSPDGDKPISIRVPETLSRYLAYECVQNTLLSSMSLPFQIRVGVHSGPCMAGVVGTTMPRYCLFGNTVSLASKMESCSQPGKINISDATKM</sequence>
<evidence type="ECO:0000256" key="3">
    <source>
        <dbReference type="ARBA" id="ARBA00022475"/>
    </source>
</evidence>
<dbReference type="PROSITE" id="PS50058">
    <property type="entry name" value="G_PROTEIN_GAMMA"/>
    <property type="match status" value="1"/>
</dbReference>
<dbReference type="SUPFAM" id="SSF48670">
    <property type="entry name" value="Transducin (heterotrimeric G protein), gamma chain"/>
    <property type="match status" value="1"/>
</dbReference>
<name>C3XW70_BRAFL</name>
<dbReference type="EMBL" id="GG666471">
    <property type="protein sequence ID" value="EEN67604.1"/>
    <property type="molecule type" value="Genomic_DNA"/>
</dbReference>
<evidence type="ECO:0000256" key="6">
    <source>
        <dbReference type="ARBA" id="ARBA00023134"/>
    </source>
</evidence>
<dbReference type="PRINTS" id="PR00321">
    <property type="entry name" value="GPROTEING"/>
</dbReference>
<evidence type="ECO:0000256" key="11">
    <source>
        <dbReference type="RuleBase" id="RU004973"/>
    </source>
</evidence>
<keyword evidence="3 11" id="KW-1003">Cell membrane</keyword>
<feature type="domain" description="Guanylate cyclase" evidence="13">
    <location>
        <begin position="570"/>
        <end position="727"/>
    </location>
</feature>
<dbReference type="FunFam" id="3.30.450.260:FF:000002">
    <property type="entry name" value="guanylate cyclase soluble subunit alpha-2"/>
    <property type="match status" value="1"/>
</dbReference>
<comment type="similarity">
    <text evidence="2 11">Belongs to the G protein gamma family.</text>
</comment>
<dbReference type="Pfam" id="PF07701">
    <property type="entry name" value="HNOBA"/>
    <property type="match status" value="1"/>
</dbReference>
<dbReference type="InParanoid" id="C3XW70"/>
<dbReference type="GO" id="GO:0035556">
    <property type="term" value="P:intracellular signal transduction"/>
    <property type="evidence" value="ECO:0007669"/>
    <property type="project" value="InterPro"/>
</dbReference>
<dbReference type="InterPro" id="IPR024096">
    <property type="entry name" value="NO_sig/Golgi_transp_ligand-bd"/>
</dbReference>
<dbReference type="SMART" id="SM00044">
    <property type="entry name" value="CYCc"/>
    <property type="match status" value="1"/>
</dbReference>
<dbReference type="Gene3D" id="3.90.1520.10">
    <property type="entry name" value="H-NOX domain"/>
    <property type="match status" value="1"/>
</dbReference>
<dbReference type="eggNOG" id="KOG4119">
    <property type="taxonomic scope" value="Eukaryota"/>
</dbReference>
<dbReference type="GO" id="GO:0007186">
    <property type="term" value="P:G protein-coupled receptor signaling pathway"/>
    <property type="evidence" value="ECO:0007669"/>
    <property type="project" value="InterPro"/>
</dbReference>
<evidence type="ECO:0000256" key="1">
    <source>
        <dbReference type="ARBA" id="ARBA00004496"/>
    </source>
</evidence>
<dbReference type="SMART" id="SM01224">
    <property type="entry name" value="G_gamma"/>
    <property type="match status" value="1"/>
</dbReference>
<evidence type="ECO:0000256" key="8">
    <source>
        <dbReference type="ARBA" id="ARBA00023224"/>
    </source>
</evidence>
<evidence type="ECO:0000259" key="12">
    <source>
        <dbReference type="PROSITE" id="PS50058"/>
    </source>
</evidence>
<dbReference type="PANTHER" id="PTHR45655">
    <property type="entry name" value="GUANYLATE CYCLASE SOLUBLE SUBUNIT BETA-2"/>
    <property type="match status" value="1"/>
</dbReference>
<dbReference type="SMART" id="SM00224">
    <property type="entry name" value="GGL"/>
    <property type="match status" value="1"/>
</dbReference>
<keyword evidence="9" id="KW-0456">Lyase</keyword>
<gene>
    <name evidence="14" type="ORF">BRAFLDRAFT_117155</name>
</gene>
<dbReference type="STRING" id="7739.C3XW70"/>
<evidence type="ECO:0000256" key="4">
    <source>
        <dbReference type="ARBA" id="ARBA00022490"/>
    </source>
</evidence>
<dbReference type="PROSITE" id="PS50125">
    <property type="entry name" value="GUANYLATE_CYCLASE_2"/>
    <property type="match status" value="1"/>
</dbReference>
<protein>
    <recommendedName>
        <fullName evidence="11">Guanine nucleotide-binding protein subunit gamma</fullName>
    </recommendedName>
</protein>
<keyword evidence="5" id="KW-0547">Nucleotide-binding</keyword>
<dbReference type="PANTHER" id="PTHR45655:SF13">
    <property type="entry name" value="SOLUBLE GUANYLATE CYCLASE GCY-32-RELATED"/>
    <property type="match status" value="1"/>
</dbReference>
<dbReference type="Gene3D" id="3.30.450.260">
    <property type="entry name" value="Haem NO binding associated domain"/>
    <property type="match status" value="1"/>
</dbReference>
<dbReference type="Pfam" id="PF07700">
    <property type="entry name" value="HNOB"/>
    <property type="match status" value="1"/>
</dbReference>
<dbReference type="GO" id="GO:0005834">
    <property type="term" value="C:heterotrimeric G-protein complex"/>
    <property type="evidence" value="ECO:0007669"/>
    <property type="project" value="InterPro"/>
</dbReference>
<dbReference type="Gene3D" id="4.10.260.10">
    <property type="entry name" value="Transducin (heterotrimeric G protein), gamma chain"/>
    <property type="match status" value="1"/>
</dbReference>
<keyword evidence="4" id="KW-0963">Cytoplasm</keyword>
<evidence type="ECO:0000259" key="13">
    <source>
        <dbReference type="PROSITE" id="PS50125"/>
    </source>
</evidence>
<evidence type="ECO:0000256" key="9">
    <source>
        <dbReference type="ARBA" id="ARBA00023239"/>
    </source>
</evidence>
<keyword evidence="10" id="KW-0141">cGMP biosynthesis</keyword>
<comment type="subcellular location">
    <subcellularLocation>
        <location evidence="11">Cell membrane</location>
        <topology evidence="11">Lipid-anchor</topology>
        <orientation evidence="11">Cytoplasmic side</orientation>
    </subcellularLocation>
    <subcellularLocation>
        <location evidence="1">Cytoplasm</location>
    </subcellularLocation>
</comment>
<dbReference type="InterPro" id="IPR001054">
    <property type="entry name" value="A/G_cyclase"/>
</dbReference>
<dbReference type="InterPro" id="IPR015898">
    <property type="entry name" value="G-protein_gamma-like_dom"/>
</dbReference>
<dbReference type="Pfam" id="PF00211">
    <property type="entry name" value="Guanylate_cyc"/>
    <property type="match status" value="1"/>
</dbReference>
<evidence type="ECO:0000256" key="2">
    <source>
        <dbReference type="ARBA" id="ARBA00007431"/>
    </source>
</evidence>
<dbReference type="InterPro" id="IPR038158">
    <property type="entry name" value="H-NOX_domain_sf"/>
</dbReference>
<dbReference type="CDD" id="cd00068">
    <property type="entry name" value="GGL"/>
    <property type="match status" value="1"/>
</dbReference>
<organism>
    <name type="scientific">Branchiostoma floridae</name>
    <name type="common">Florida lancelet</name>
    <name type="synonym">Amphioxus</name>
    <dbReference type="NCBI Taxonomy" id="7739"/>
    <lineage>
        <taxon>Eukaryota</taxon>
        <taxon>Metazoa</taxon>
        <taxon>Chordata</taxon>
        <taxon>Cephalochordata</taxon>
        <taxon>Leptocardii</taxon>
        <taxon>Amphioxiformes</taxon>
        <taxon>Branchiostomatidae</taxon>
        <taxon>Branchiostoma</taxon>
    </lineage>
</organism>
<feature type="domain" description="G protein gamma" evidence="12">
    <location>
        <begin position="1"/>
        <end position="47"/>
    </location>
</feature>
<dbReference type="InterPro" id="IPR042463">
    <property type="entry name" value="HNOB_dom_associated_sf"/>
</dbReference>